<proteinExistence type="predicted"/>
<name>A0AAD2B5Z2_9RALS</name>
<sequence length="83" mass="9284">MSLTVHAGRGWVDVRTKRRSDKRWDCECRFVSSNGKCSSWVSAANAEGYVSRDLAFSAGILLGRELAARFTARVESAPPRMYQ</sequence>
<protein>
    <submittedName>
        <fullName evidence="1">Uncharacterized protein</fullName>
    </submittedName>
</protein>
<dbReference type="AlphaFoldDB" id="A0AAD2B5Z2"/>
<gene>
    <name evidence="1" type="ORF">LMG18091_03819</name>
</gene>
<dbReference type="EMBL" id="CATWAF010000005">
    <property type="protein sequence ID" value="CAJ0702987.1"/>
    <property type="molecule type" value="Genomic_DNA"/>
</dbReference>
<dbReference type="Proteomes" id="UP001189915">
    <property type="component" value="Unassembled WGS sequence"/>
</dbReference>
<comment type="caution">
    <text evidence="1">The sequence shown here is derived from an EMBL/GenBank/DDBJ whole genome shotgun (WGS) entry which is preliminary data.</text>
</comment>
<evidence type="ECO:0000313" key="2">
    <source>
        <dbReference type="Proteomes" id="UP001189915"/>
    </source>
</evidence>
<reference evidence="1 2" key="1">
    <citation type="submission" date="2023-07" db="EMBL/GenBank/DDBJ databases">
        <authorList>
            <person name="Peeters C."/>
        </authorList>
    </citation>
    <scope>NUCLEOTIDE SEQUENCE [LARGE SCALE GENOMIC DNA]</scope>
    <source>
        <strain evidence="1 2">LMG 18091</strain>
    </source>
</reference>
<keyword evidence="2" id="KW-1185">Reference proteome</keyword>
<evidence type="ECO:0000313" key="1">
    <source>
        <dbReference type="EMBL" id="CAJ0702987.1"/>
    </source>
</evidence>
<organism evidence="1 2">
    <name type="scientific">Ralstonia wenshanensis</name>
    <dbReference type="NCBI Taxonomy" id="2842456"/>
    <lineage>
        <taxon>Bacteria</taxon>
        <taxon>Pseudomonadati</taxon>
        <taxon>Pseudomonadota</taxon>
        <taxon>Betaproteobacteria</taxon>
        <taxon>Burkholderiales</taxon>
        <taxon>Burkholderiaceae</taxon>
        <taxon>Ralstonia</taxon>
    </lineage>
</organism>
<accession>A0AAD2B5Z2</accession>